<dbReference type="PATRIC" id="fig|1415166.3.peg.3204"/>
<dbReference type="OrthoDB" id="9995685at2"/>
<evidence type="ECO:0000313" key="1">
    <source>
        <dbReference type="EMBL" id="AHH17911.1"/>
    </source>
</evidence>
<proteinExistence type="predicted"/>
<dbReference type="KEGG" id="nno:NONO_c31240"/>
<dbReference type="STRING" id="1415166.NONO_c31240"/>
<dbReference type="Proteomes" id="UP000019150">
    <property type="component" value="Chromosome"/>
</dbReference>
<name>W5TL23_9NOCA</name>
<protein>
    <submittedName>
        <fullName evidence="1">Uncharacterized protein</fullName>
    </submittedName>
</protein>
<organism evidence="1 2">
    <name type="scientific">Nocardia nova SH22a</name>
    <dbReference type="NCBI Taxonomy" id="1415166"/>
    <lineage>
        <taxon>Bacteria</taxon>
        <taxon>Bacillati</taxon>
        <taxon>Actinomycetota</taxon>
        <taxon>Actinomycetes</taxon>
        <taxon>Mycobacteriales</taxon>
        <taxon>Nocardiaceae</taxon>
        <taxon>Nocardia</taxon>
    </lineage>
</organism>
<gene>
    <name evidence="1" type="ORF">NONO_c31240</name>
</gene>
<dbReference type="HOGENOM" id="CLU_902641_0_0_11"/>
<accession>W5TL23</accession>
<keyword evidence="2" id="KW-1185">Reference proteome</keyword>
<evidence type="ECO:0000313" key="2">
    <source>
        <dbReference type="Proteomes" id="UP000019150"/>
    </source>
</evidence>
<dbReference type="AlphaFoldDB" id="W5TL23"/>
<sequence length="308" mass="34188">MVDIRFLLDATNPLGVLAEVVHPVLEWLKYEHGNFDAHLRPDPVRDEPGAIVLHIGAESPVGDIEDWLTGAPGITGVRTEPARPVAYPPVRATLSAALSRVHLDDRSQTPLHCAVAMLSAVADSHPAGRDRGLISYQSHYAGLTHNLLTAGARERMQRLVEQWIGNSRAWLDRTVPGPSASSWNDAVRWSYGFLQGCPEHIAADYLGTGPAPVAGKSEFHSEYLPLVDEYNAPWFRANRVLNTVVYSEIFPMIGIDVKQRIAATGIITTYSRMTGWDHSEFFEKMRPDDPVRPIENYLRPLDHGMVSQ</sequence>
<dbReference type="RefSeq" id="WP_025349359.1">
    <property type="nucleotide sequence ID" value="NZ_CP006850.1"/>
</dbReference>
<dbReference type="EMBL" id="CP006850">
    <property type="protein sequence ID" value="AHH17911.1"/>
    <property type="molecule type" value="Genomic_DNA"/>
</dbReference>
<reference evidence="1 2" key="1">
    <citation type="journal article" date="2014" name="Appl. Environ. Microbiol.">
        <title>Insights into the Microbial Degradation of Rubber and Gutta-Percha by Analysis of the Complete Genome of Nocardia nova SH22a.</title>
        <authorList>
            <person name="Luo Q."/>
            <person name="Hiessl S."/>
            <person name="Poehlein A."/>
            <person name="Daniel R."/>
            <person name="Steinbuchel A."/>
        </authorList>
    </citation>
    <scope>NUCLEOTIDE SEQUENCE [LARGE SCALE GENOMIC DNA]</scope>
    <source>
        <strain evidence="1">SH22a</strain>
    </source>
</reference>